<proteinExistence type="inferred from homology"/>
<organism evidence="3 4">
    <name type="scientific">Paspalum notatum var. saurae</name>
    <dbReference type="NCBI Taxonomy" id="547442"/>
    <lineage>
        <taxon>Eukaryota</taxon>
        <taxon>Viridiplantae</taxon>
        <taxon>Streptophyta</taxon>
        <taxon>Embryophyta</taxon>
        <taxon>Tracheophyta</taxon>
        <taxon>Spermatophyta</taxon>
        <taxon>Magnoliopsida</taxon>
        <taxon>Liliopsida</taxon>
        <taxon>Poales</taxon>
        <taxon>Poaceae</taxon>
        <taxon>PACMAD clade</taxon>
        <taxon>Panicoideae</taxon>
        <taxon>Andropogonodae</taxon>
        <taxon>Paspaleae</taxon>
        <taxon>Paspalinae</taxon>
        <taxon>Paspalum</taxon>
    </lineage>
</organism>
<keyword evidence="1" id="KW-0233">DNA recombination</keyword>
<feature type="domain" description="DNA helicase Pif1-like DEAD-box helicase" evidence="2">
    <location>
        <begin position="101"/>
        <end position="282"/>
    </location>
</feature>
<gene>
    <name evidence="3" type="ORF">U9M48_018664</name>
</gene>
<dbReference type="EMBL" id="CP144748">
    <property type="protein sequence ID" value="WVZ69951.1"/>
    <property type="molecule type" value="Genomic_DNA"/>
</dbReference>
<dbReference type="Gene3D" id="3.40.50.300">
    <property type="entry name" value="P-loop containing nucleotide triphosphate hydrolases"/>
    <property type="match status" value="1"/>
</dbReference>
<evidence type="ECO:0000313" key="4">
    <source>
        <dbReference type="Proteomes" id="UP001341281"/>
    </source>
</evidence>
<dbReference type="PANTHER" id="PTHR10492:SF57">
    <property type="entry name" value="ATP-DEPENDENT DNA HELICASE"/>
    <property type="match status" value="1"/>
</dbReference>
<name>A0AAQ3WQR2_PASNO</name>
<keyword evidence="1" id="KW-0067">ATP-binding</keyword>
<dbReference type="InterPro" id="IPR027417">
    <property type="entry name" value="P-loop_NTPase"/>
</dbReference>
<dbReference type="SUPFAM" id="SSF52540">
    <property type="entry name" value="P-loop containing nucleoside triphosphate hydrolases"/>
    <property type="match status" value="1"/>
</dbReference>
<dbReference type="PANTHER" id="PTHR10492">
    <property type="match status" value="1"/>
</dbReference>
<dbReference type="Proteomes" id="UP001341281">
    <property type="component" value="Chromosome 04"/>
</dbReference>
<comment type="similarity">
    <text evidence="1">Belongs to the helicase family.</text>
</comment>
<comment type="cofactor">
    <cofactor evidence="1">
        <name>Mg(2+)</name>
        <dbReference type="ChEBI" id="CHEBI:18420"/>
    </cofactor>
</comment>
<protein>
    <recommendedName>
        <fullName evidence="1">ATP-dependent DNA helicase</fullName>
        <ecNumber evidence="1">5.6.2.3</ecNumber>
    </recommendedName>
</protein>
<accession>A0AAQ3WQR2</accession>
<dbReference type="AlphaFoldDB" id="A0AAQ3WQR2"/>
<dbReference type="GO" id="GO:0000723">
    <property type="term" value="P:telomere maintenance"/>
    <property type="evidence" value="ECO:0007669"/>
    <property type="project" value="InterPro"/>
</dbReference>
<dbReference type="GO" id="GO:0005524">
    <property type="term" value="F:ATP binding"/>
    <property type="evidence" value="ECO:0007669"/>
    <property type="project" value="UniProtKB-KW"/>
</dbReference>
<sequence length="297" mass="34346">MTDDIERHLIESYYLVMHCPTEIELQDLLLQQLEQIFGKNGMNIHNYNLPEISVTYKTDRSNQLTEDELNYDAKNLEEANGLYAQLNNEQREAFHKIVNSNTIVSYLRAHKKIVLTVASSGVASLLLPNGRTAHSWFRIPIEIDEISMCDIKNGEQKLLSQTDLIIWDEALMTNRQCFEALDRSLRDILCENNTELCDDFILLWTEGVPFGGKVVVLGGDPKQILPVIENANKAQIINASIFRSYLWNHVNKIYLNQNMRLKRVQPGTSEYKEINDFNDWILMRTSLLCILLTLLQW</sequence>
<dbReference type="GO" id="GO:0016787">
    <property type="term" value="F:hydrolase activity"/>
    <property type="evidence" value="ECO:0007669"/>
    <property type="project" value="UniProtKB-KW"/>
</dbReference>
<evidence type="ECO:0000259" key="2">
    <source>
        <dbReference type="Pfam" id="PF05970"/>
    </source>
</evidence>
<comment type="catalytic activity">
    <reaction evidence="1">
        <text>ATP + H2O = ADP + phosphate + H(+)</text>
        <dbReference type="Rhea" id="RHEA:13065"/>
        <dbReference type="ChEBI" id="CHEBI:15377"/>
        <dbReference type="ChEBI" id="CHEBI:15378"/>
        <dbReference type="ChEBI" id="CHEBI:30616"/>
        <dbReference type="ChEBI" id="CHEBI:43474"/>
        <dbReference type="ChEBI" id="CHEBI:456216"/>
        <dbReference type="EC" id="5.6.2.3"/>
    </reaction>
</comment>
<keyword evidence="1" id="KW-0547">Nucleotide-binding</keyword>
<evidence type="ECO:0000313" key="3">
    <source>
        <dbReference type="EMBL" id="WVZ69951.1"/>
    </source>
</evidence>
<dbReference type="GO" id="GO:0006310">
    <property type="term" value="P:DNA recombination"/>
    <property type="evidence" value="ECO:0007669"/>
    <property type="project" value="UniProtKB-KW"/>
</dbReference>
<dbReference type="GO" id="GO:0043139">
    <property type="term" value="F:5'-3' DNA helicase activity"/>
    <property type="evidence" value="ECO:0007669"/>
    <property type="project" value="UniProtKB-EC"/>
</dbReference>
<keyword evidence="1" id="KW-0378">Hydrolase</keyword>
<dbReference type="EC" id="5.6.2.3" evidence="1"/>
<dbReference type="GO" id="GO:0006281">
    <property type="term" value="P:DNA repair"/>
    <property type="evidence" value="ECO:0007669"/>
    <property type="project" value="UniProtKB-KW"/>
</dbReference>
<keyword evidence="1" id="KW-0347">Helicase</keyword>
<dbReference type="Pfam" id="PF05970">
    <property type="entry name" value="PIF1"/>
    <property type="match status" value="1"/>
</dbReference>
<dbReference type="InterPro" id="IPR010285">
    <property type="entry name" value="DNA_helicase_pif1-like_DEAD"/>
</dbReference>
<keyword evidence="1" id="KW-0227">DNA damage</keyword>
<keyword evidence="1" id="KW-0234">DNA repair</keyword>
<reference evidence="3 4" key="1">
    <citation type="submission" date="2024-02" db="EMBL/GenBank/DDBJ databases">
        <title>High-quality chromosome-scale genome assembly of Pensacola bahiagrass (Paspalum notatum Flugge var. saurae).</title>
        <authorList>
            <person name="Vega J.M."/>
            <person name="Podio M."/>
            <person name="Orjuela J."/>
            <person name="Siena L.A."/>
            <person name="Pessino S.C."/>
            <person name="Combes M.C."/>
            <person name="Mariac C."/>
            <person name="Albertini E."/>
            <person name="Pupilli F."/>
            <person name="Ortiz J.P.A."/>
            <person name="Leblanc O."/>
        </authorList>
    </citation>
    <scope>NUCLEOTIDE SEQUENCE [LARGE SCALE GENOMIC DNA]</scope>
    <source>
        <strain evidence="3">R1</strain>
        <tissue evidence="3">Leaf</tissue>
    </source>
</reference>
<evidence type="ECO:0000256" key="1">
    <source>
        <dbReference type="RuleBase" id="RU363044"/>
    </source>
</evidence>
<keyword evidence="4" id="KW-1185">Reference proteome</keyword>